<dbReference type="PANTHER" id="PTHR11439:SF500">
    <property type="entry name" value="RNA-DIRECTED DNA POLYMERASE"/>
    <property type="match status" value="1"/>
</dbReference>
<dbReference type="PANTHER" id="PTHR11439">
    <property type="entry name" value="GAG-POL-RELATED RETROTRANSPOSON"/>
    <property type="match status" value="1"/>
</dbReference>
<accession>A0A833UU80</accession>
<dbReference type="CDD" id="cd09272">
    <property type="entry name" value="RNase_HI_RT_Ty1"/>
    <property type="match status" value="1"/>
</dbReference>
<dbReference type="Proteomes" id="UP000619265">
    <property type="component" value="Unassembled WGS sequence"/>
</dbReference>
<dbReference type="InterPro" id="IPR013103">
    <property type="entry name" value="RVT_2"/>
</dbReference>
<dbReference type="EMBL" id="LIHL02000010">
    <property type="protein sequence ID" value="KAF5458399.1"/>
    <property type="molecule type" value="Genomic_DNA"/>
</dbReference>
<evidence type="ECO:0000313" key="2">
    <source>
        <dbReference type="EMBL" id="KAF5458399.1"/>
    </source>
</evidence>
<reference evidence="2" key="2">
    <citation type="submission" date="2020-03" db="EMBL/GenBank/DDBJ databases">
        <title>Walnut 2.0.</title>
        <authorList>
            <person name="Marrano A."/>
            <person name="Britton M."/>
            <person name="Zimin A.V."/>
            <person name="Zaini P.A."/>
            <person name="Workman R."/>
            <person name="Puiu D."/>
            <person name="Bianco L."/>
            <person name="Allen B.J."/>
            <person name="Troggio M."/>
            <person name="Leslie C.A."/>
            <person name="Timp W."/>
            <person name="Dendekar A."/>
            <person name="Salzberg S.L."/>
            <person name="Neale D.B."/>
        </authorList>
    </citation>
    <scope>NUCLEOTIDE SEQUENCE</scope>
    <source>
        <tissue evidence="2">Leaves</tissue>
    </source>
</reference>
<comment type="caution">
    <text evidence="2">The sequence shown here is derived from an EMBL/GenBank/DDBJ whole genome shotgun (WGS) entry which is preliminary data.</text>
</comment>
<dbReference type="Gramene" id="Jr10_14630_p1">
    <property type="protein sequence ID" value="cds.Jr10_14630_p1"/>
    <property type="gene ID" value="Jr10_14630"/>
</dbReference>
<proteinExistence type="predicted"/>
<name>A0A833UU80_JUGRE</name>
<reference evidence="2" key="1">
    <citation type="submission" date="2015-10" db="EMBL/GenBank/DDBJ databases">
        <authorList>
            <person name="Martinez-Garcia P.J."/>
            <person name="Crepeau M.W."/>
            <person name="Puiu D."/>
            <person name="Gonzalez-Ibeas D."/>
            <person name="Whalen J."/>
            <person name="Stevens K."/>
            <person name="Paul R."/>
            <person name="Butterfield T."/>
            <person name="Britton M."/>
            <person name="Reagan R."/>
            <person name="Chakraborty S."/>
            <person name="Walawage S.L."/>
            <person name="Vasquez-Gross H.A."/>
            <person name="Cardeno C."/>
            <person name="Famula R."/>
            <person name="Pratt K."/>
            <person name="Kuruganti S."/>
            <person name="Aradhya M.K."/>
            <person name="Leslie C.A."/>
            <person name="Dandekar A.M."/>
            <person name="Salzberg S.L."/>
            <person name="Wegrzyn J.L."/>
            <person name="Langley C.H."/>
            <person name="Neale D.B."/>
        </authorList>
    </citation>
    <scope>NUCLEOTIDE SEQUENCE</scope>
    <source>
        <tissue evidence="2">Leaves</tissue>
    </source>
</reference>
<gene>
    <name evidence="2" type="ORF">F2P56_022429</name>
</gene>
<evidence type="ECO:0000259" key="1">
    <source>
        <dbReference type="Pfam" id="PF07727"/>
    </source>
</evidence>
<sequence>MRLSNALLEFGFESSPVDTSLFVYHDGNSSIFFLIYVDDILVTSTDSSLIHSLIIKLQAYFKMKNLGRIGYFLGIQATRDTTGLHLQQSKYVSDLLSRTKMASAKPVLSACTIGQKLSSHAGDYHLQAFYDVDWAGDLDDRHSITGYAIFLGSSLISWFANKQSVVARFSTEVEYRALAMVIAELYWVRMLLKNLHITIPTTPTIWRDNSGAIALASNPVFHNRTKHIKVDFHFIREKIANKDISLQFLGSSDQQADVFTKGLSSACF</sequence>
<dbReference type="Pfam" id="PF07727">
    <property type="entry name" value="RVT_2"/>
    <property type="match status" value="1"/>
</dbReference>
<dbReference type="SUPFAM" id="SSF56672">
    <property type="entry name" value="DNA/RNA polymerases"/>
    <property type="match status" value="1"/>
</dbReference>
<protein>
    <recommendedName>
        <fullName evidence="1">Reverse transcriptase Ty1/copia-type domain-containing protein</fullName>
    </recommendedName>
</protein>
<dbReference type="AlphaFoldDB" id="A0A833UU80"/>
<evidence type="ECO:0000313" key="3">
    <source>
        <dbReference type="Proteomes" id="UP000619265"/>
    </source>
</evidence>
<dbReference type="InterPro" id="IPR043502">
    <property type="entry name" value="DNA/RNA_pol_sf"/>
</dbReference>
<feature type="domain" description="Reverse transcriptase Ty1/copia-type" evidence="1">
    <location>
        <begin position="3"/>
        <end position="107"/>
    </location>
</feature>
<organism evidence="2 3">
    <name type="scientific">Juglans regia</name>
    <name type="common">English walnut</name>
    <dbReference type="NCBI Taxonomy" id="51240"/>
    <lineage>
        <taxon>Eukaryota</taxon>
        <taxon>Viridiplantae</taxon>
        <taxon>Streptophyta</taxon>
        <taxon>Embryophyta</taxon>
        <taxon>Tracheophyta</taxon>
        <taxon>Spermatophyta</taxon>
        <taxon>Magnoliopsida</taxon>
        <taxon>eudicotyledons</taxon>
        <taxon>Gunneridae</taxon>
        <taxon>Pentapetalae</taxon>
        <taxon>rosids</taxon>
        <taxon>fabids</taxon>
        <taxon>Fagales</taxon>
        <taxon>Juglandaceae</taxon>
        <taxon>Juglans</taxon>
    </lineage>
</organism>